<evidence type="ECO:0000259" key="1">
    <source>
        <dbReference type="PROSITE" id="PS50883"/>
    </source>
</evidence>
<feature type="domain" description="EAL" evidence="1">
    <location>
        <begin position="341"/>
        <end position="595"/>
    </location>
</feature>
<dbReference type="Gene3D" id="3.20.20.450">
    <property type="entry name" value="EAL domain"/>
    <property type="match status" value="1"/>
</dbReference>
<dbReference type="Pfam" id="PF00990">
    <property type="entry name" value="GGDEF"/>
    <property type="match status" value="1"/>
</dbReference>
<dbReference type="InterPro" id="IPR029787">
    <property type="entry name" value="Nucleotide_cyclase"/>
</dbReference>
<dbReference type="Pfam" id="PF13185">
    <property type="entry name" value="GAF_2"/>
    <property type="match status" value="1"/>
</dbReference>
<dbReference type="AlphaFoldDB" id="A0A7X4GIH1"/>
<dbReference type="SMART" id="SM00052">
    <property type="entry name" value="EAL"/>
    <property type="match status" value="1"/>
</dbReference>
<dbReference type="InterPro" id="IPR043128">
    <property type="entry name" value="Rev_trsase/Diguanyl_cyclase"/>
</dbReference>
<dbReference type="InterPro" id="IPR052155">
    <property type="entry name" value="Biofilm_reg_signaling"/>
</dbReference>
<dbReference type="InterPro" id="IPR035919">
    <property type="entry name" value="EAL_sf"/>
</dbReference>
<comment type="caution">
    <text evidence="3">The sequence shown here is derived from an EMBL/GenBank/DDBJ whole genome shotgun (WGS) entry which is preliminary data.</text>
</comment>
<gene>
    <name evidence="3" type="ORF">GR702_15995</name>
</gene>
<evidence type="ECO:0000313" key="3">
    <source>
        <dbReference type="EMBL" id="MYL99270.1"/>
    </source>
</evidence>
<dbReference type="CDD" id="cd01948">
    <property type="entry name" value="EAL"/>
    <property type="match status" value="1"/>
</dbReference>
<dbReference type="SUPFAM" id="SSF55073">
    <property type="entry name" value="Nucleotide cyclase"/>
    <property type="match status" value="1"/>
</dbReference>
<dbReference type="Pfam" id="PF00563">
    <property type="entry name" value="EAL"/>
    <property type="match status" value="1"/>
</dbReference>
<dbReference type="CDD" id="cd01949">
    <property type="entry name" value="GGDEF"/>
    <property type="match status" value="1"/>
</dbReference>
<dbReference type="PANTHER" id="PTHR44757">
    <property type="entry name" value="DIGUANYLATE CYCLASE DGCP"/>
    <property type="match status" value="1"/>
</dbReference>
<feature type="domain" description="GGDEF" evidence="2">
    <location>
        <begin position="198"/>
        <end position="332"/>
    </location>
</feature>
<dbReference type="InterPro" id="IPR003018">
    <property type="entry name" value="GAF"/>
</dbReference>
<protein>
    <submittedName>
        <fullName evidence="3">EAL domain-containing protein</fullName>
    </submittedName>
</protein>
<dbReference type="PROSITE" id="PS50883">
    <property type="entry name" value="EAL"/>
    <property type="match status" value="1"/>
</dbReference>
<dbReference type="SMART" id="SM00065">
    <property type="entry name" value="GAF"/>
    <property type="match status" value="1"/>
</dbReference>
<reference evidence="3 4" key="1">
    <citation type="submission" date="2019-12" db="EMBL/GenBank/DDBJ databases">
        <authorList>
            <person name="Feng G."/>
            <person name="Zhu H."/>
        </authorList>
    </citation>
    <scope>NUCLEOTIDE SEQUENCE [LARGE SCALE GENOMIC DNA]</scope>
    <source>
        <strain evidence="3 4">FGD1</strain>
    </source>
</reference>
<dbReference type="PANTHER" id="PTHR44757:SF2">
    <property type="entry name" value="BIOFILM ARCHITECTURE MAINTENANCE PROTEIN MBAA"/>
    <property type="match status" value="1"/>
</dbReference>
<dbReference type="InterPro" id="IPR000160">
    <property type="entry name" value="GGDEF_dom"/>
</dbReference>
<dbReference type="InterPro" id="IPR029016">
    <property type="entry name" value="GAF-like_dom_sf"/>
</dbReference>
<dbReference type="SUPFAM" id="SSF55781">
    <property type="entry name" value="GAF domain-like"/>
    <property type="match status" value="1"/>
</dbReference>
<sequence length="610" mass="65459">MIELQNTILEMIAKGDALAETAYTLCAEVERVFPDVVCSILTIDPIGRMRSLAAPSLPASYCAAVDGVPAGPHAGTCGTAAYLGEEVTTVDIATDPRWTAYRDLILPLGLHACWSKPIFGSQRSPMATFALYFREKRVPSQSERELVDRCVHLCVIALDRHRRVVEYERRANTDALTGLANRAAFNAALLDLDGVGQSSWALCLLDLDNHKVVNDTFGHFAGDMLLRQVADRLTIAAFPERVFRIGGDEFAIIVATPAALAELETTVSAYLREIAIPTDCGGNIVVPRATMGVAVPDGGAETPDAEKVRLNADFALYHAKETGRGGCVLYGPDIGSRMTRRLTAIRDVDLALREGRIEAHYQPVVRLESGQVVGLEALCRMRRGEEMVSAAAFHDATTDAHIARSLTARMMARVAQDMHSWMLADIPVPHVSINVTSADFHGGSIEEALAQTFGRLQVPLDRLILEVTESVYLDDGAKVVQESVKKLRARGLRVALDDFGTGYASLTHLMTVPADYIKIDKSFVDRLVDDGPSQAIVGGVIGIAAKLGLGVVAEGVERAEQARLLMDLGCTAGQGHLYAPAVSGCEAAAMMVAQAEGNAFPAAAQLSRGA</sequence>
<dbReference type="SUPFAM" id="SSF141868">
    <property type="entry name" value="EAL domain-like"/>
    <property type="match status" value="1"/>
</dbReference>
<dbReference type="Gene3D" id="3.30.450.40">
    <property type="match status" value="1"/>
</dbReference>
<dbReference type="PROSITE" id="PS50887">
    <property type="entry name" value="GGDEF"/>
    <property type="match status" value="1"/>
</dbReference>
<dbReference type="NCBIfam" id="TIGR00254">
    <property type="entry name" value="GGDEF"/>
    <property type="match status" value="1"/>
</dbReference>
<dbReference type="Proteomes" id="UP000465810">
    <property type="component" value="Unassembled WGS sequence"/>
</dbReference>
<evidence type="ECO:0000313" key="4">
    <source>
        <dbReference type="Proteomes" id="UP000465810"/>
    </source>
</evidence>
<name>A0A7X4GIH1_9SPHN</name>
<dbReference type="Gene3D" id="3.30.70.270">
    <property type="match status" value="1"/>
</dbReference>
<evidence type="ECO:0000259" key="2">
    <source>
        <dbReference type="PROSITE" id="PS50887"/>
    </source>
</evidence>
<dbReference type="InterPro" id="IPR001633">
    <property type="entry name" value="EAL_dom"/>
</dbReference>
<dbReference type="SMART" id="SM00267">
    <property type="entry name" value="GGDEF"/>
    <property type="match status" value="1"/>
</dbReference>
<organism evidence="3 4">
    <name type="scientific">Novosphingobium silvae</name>
    <dbReference type="NCBI Taxonomy" id="2692619"/>
    <lineage>
        <taxon>Bacteria</taxon>
        <taxon>Pseudomonadati</taxon>
        <taxon>Pseudomonadota</taxon>
        <taxon>Alphaproteobacteria</taxon>
        <taxon>Sphingomonadales</taxon>
        <taxon>Sphingomonadaceae</taxon>
        <taxon>Novosphingobium</taxon>
    </lineage>
</organism>
<dbReference type="RefSeq" id="WP_160986772.1">
    <property type="nucleotide sequence ID" value="NZ_WVTD01000013.1"/>
</dbReference>
<keyword evidence="4" id="KW-1185">Reference proteome</keyword>
<proteinExistence type="predicted"/>
<accession>A0A7X4GIH1</accession>
<dbReference type="EMBL" id="WVTD01000013">
    <property type="protein sequence ID" value="MYL99270.1"/>
    <property type="molecule type" value="Genomic_DNA"/>
</dbReference>